<evidence type="ECO:0000256" key="1">
    <source>
        <dbReference type="ARBA" id="ARBA00001970"/>
    </source>
</evidence>
<evidence type="ECO:0000256" key="16">
    <source>
        <dbReference type="RuleBase" id="RU367059"/>
    </source>
</evidence>
<dbReference type="PROSITE" id="PS50191">
    <property type="entry name" value="CRAL_TRIO"/>
    <property type="match status" value="1"/>
</dbReference>
<comment type="similarity">
    <text evidence="3 16">Belongs to the SFH5 family.</text>
</comment>
<evidence type="ECO:0000256" key="11">
    <source>
        <dbReference type="ARBA" id="ARBA00023004"/>
    </source>
</evidence>
<name>A0A9P6BAX5_9AGAM</name>
<dbReference type="PANTHER" id="PTHR47669:SF1">
    <property type="entry name" value="PHOSPHATIDYLINOSITOL TRANSFER PROTEIN SFH5"/>
    <property type="match status" value="1"/>
</dbReference>
<comment type="subcellular location">
    <subcellularLocation>
        <location evidence="16">Cytoplasm</location>
    </subcellularLocation>
    <subcellularLocation>
        <location evidence="2 16">Endoplasmic reticulum membrane</location>
        <topology evidence="2 16">Peripheral membrane protein</topology>
    </subcellularLocation>
    <subcellularLocation>
        <location evidence="16">Microsome membrane</location>
        <topology evidence="16">Peripheral membrane protein</topology>
    </subcellularLocation>
</comment>
<dbReference type="EMBL" id="MU128917">
    <property type="protein sequence ID" value="KAF9519481.1"/>
    <property type="molecule type" value="Genomic_DNA"/>
</dbReference>
<evidence type="ECO:0000259" key="17">
    <source>
        <dbReference type="PROSITE" id="PS50191"/>
    </source>
</evidence>
<dbReference type="GO" id="GO:0043001">
    <property type="term" value="P:Golgi to plasma membrane protein transport"/>
    <property type="evidence" value="ECO:0007669"/>
    <property type="project" value="TreeGrafter"/>
</dbReference>
<dbReference type="PANTHER" id="PTHR47669">
    <property type="entry name" value="PHOSPHATIDYLINOSITOL TRANSFER PROTEIN SFH5"/>
    <property type="match status" value="1"/>
</dbReference>
<dbReference type="Pfam" id="PF03765">
    <property type="entry name" value="CRAL_TRIO_N"/>
    <property type="match status" value="1"/>
</dbReference>
<keyword evidence="6 16" id="KW-0963">Cytoplasm</keyword>
<feature type="domain" description="CRAL-TRIO" evidence="17">
    <location>
        <begin position="105"/>
        <end position="280"/>
    </location>
</feature>
<dbReference type="GO" id="GO:0032541">
    <property type="term" value="C:cortical endoplasmic reticulum"/>
    <property type="evidence" value="ECO:0007669"/>
    <property type="project" value="TreeGrafter"/>
</dbReference>
<dbReference type="SUPFAM" id="SSF46938">
    <property type="entry name" value="CRAL/TRIO N-terminal domain"/>
    <property type="match status" value="1"/>
</dbReference>
<reference evidence="18" key="1">
    <citation type="journal article" date="2020" name="Nat. Commun.">
        <title>Large-scale genome sequencing of mycorrhizal fungi provides insights into the early evolution of symbiotic traits.</title>
        <authorList>
            <person name="Miyauchi S."/>
            <person name="Kiss E."/>
            <person name="Kuo A."/>
            <person name="Drula E."/>
            <person name="Kohler A."/>
            <person name="Sanchez-Garcia M."/>
            <person name="Morin E."/>
            <person name="Andreopoulos B."/>
            <person name="Barry K.W."/>
            <person name="Bonito G."/>
            <person name="Buee M."/>
            <person name="Carver A."/>
            <person name="Chen C."/>
            <person name="Cichocki N."/>
            <person name="Clum A."/>
            <person name="Culley D."/>
            <person name="Crous P.W."/>
            <person name="Fauchery L."/>
            <person name="Girlanda M."/>
            <person name="Hayes R.D."/>
            <person name="Keri Z."/>
            <person name="LaButti K."/>
            <person name="Lipzen A."/>
            <person name="Lombard V."/>
            <person name="Magnuson J."/>
            <person name="Maillard F."/>
            <person name="Murat C."/>
            <person name="Nolan M."/>
            <person name="Ohm R.A."/>
            <person name="Pangilinan J."/>
            <person name="Pereira M.F."/>
            <person name="Perotto S."/>
            <person name="Peter M."/>
            <person name="Pfister S."/>
            <person name="Riley R."/>
            <person name="Sitrit Y."/>
            <person name="Stielow J.B."/>
            <person name="Szollosi G."/>
            <person name="Zifcakova L."/>
            <person name="Stursova M."/>
            <person name="Spatafora J.W."/>
            <person name="Tedersoo L."/>
            <person name="Vaario L.M."/>
            <person name="Yamada A."/>
            <person name="Yan M."/>
            <person name="Wang P."/>
            <person name="Xu J."/>
            <person name="Bruns T."/>
            <person name="Baldrian P."/>
            <person name="Vilgalys R."/>
            <person name="Dunand C."/>
            <person name="Henrissat B."/>
            <person name="Grigoriev I.V."/>
            <person name="Hibbett D."/>
            <person name="Nagy L.G."/>
            <person name="Martin F.M."/>
        </authorList>
    </citation>
    <scope>NUCLEOTIDE SEQUENCE</scope>
    <source>
        <strain evidence="18">UP504</strain>
    </source>
</reference>
<evidence type="ECO:0000256" key="8">
    <source>
        <dbReference type="ARBA" id="ARBA00022723"/>
    </source>
</evidence>
<evidence type="ECO:0000256" key="10">
    <source>
        <dbReference type="ARBA" id="ARBA00022848"/>
    </source>
</evidence>
<evidence type="ECO:0000256" key="6">
    <source>
        <dbReference type="ARBA" id="ARBA00022490"/>
    </source>
</evidence>
<dbReference type="Proteomes" id="UP000886523">
    <property type="component" value="Unassembled WGS sequence"/>
</dbReference>
<evidence type="ECO:0000256" key="15">
    <source>
        <dbReference type="ARBA" id="ARBA00024180"/>
    </source>
</evidence>
<evidence type="ECO:0000256" key="4">
    <source>
        <dbReference type="ARBA" id="ARBA00018320"/>
    </source>
</evidence>
<dbReference type="Pfam" id="PF00650">
    <property type="entry name" value="CRAL_TRIO"/>
    <property type="match status" value="1"/>
</dbReference>
<dbReference type="GO" id="GO:0005829">
    <property type="term" value="C:cytosol"/>
    <property type="evidence" value="ECO:0007669"/>
    <property type="project" value="TreeGrafter"/>
</dbReference>
<dbReference type="Gene3D" id="3.40.525.10">
    <property type="entry name" value="CRAL-TRIO lipid binding domain"/>
    <property type="match status" value="1"/>
</dbReference>
<dbReference type="InterPro" id="IPR011074">
    <property type="entry name" value="CRAL/TRIO_N_dom"/>
</dbReference>
<dbReference type="SMART" id="SM00516">
    <property type="entry name" value="SEC14"/>
    <property type="match status" value="1"/>
</dbReference>
<dbReference type="GO" id="GO:0046872">
    <property type="term" value="F:metal ion binding"/>
    <property type="evidence" value="ECO:0007669"/>
    <property type="project" value="UniProtKB-KW"/>
</dbReference>
<comment type="function">
    <text evidence="15">Non-classical phosphatidylinositol (PtdIns) transfer protein (PITP), which exhibits PtdIns-binding/transfer activity in the absence of detectable PtdCho-binding/transfer activity. Regulates PtdIns(4,5)P2 homeostasis at the plasma membrane. Heme-binding protein that may play a role in organic oxidant-induced stress responses.</text>
</comment>
<keyword evidence="11" id="KW-0408">Iron</keyword>
<evidence type="ECO:0000256" key="14">
    <source>
        <dbReference type="ARBA" id="ARBA00024146"/>
    </source>
</evidence>
<evidence type="ECO:0000313" key="18">
    <source>
        <dbReference type="EMBL" id="KAF9519481.1"/>
    </source>
</evidence>
<comment type="caution">
    <text evidence="18">The sequence shown here is derived from an EMBL/GenBank/DDBJ whole genome shotgun (WGS) entry which is preliminary data.</text>
</comment>
<dbReference type="SUPFAM" id="SSF52087">
    <property type="entry name" value="CRAL/TRIO domain"/>
    <property type="match status" value="1"/>
</dbReference>
<dbReference type="InterPro" id="IPR036273">
    <property type="entry name" value="CRAL/TRIO_N_dom_sf"/>
</dbReference>
<dbReference type="InterPro" id="IPR036865">
    <property type="entry name" value="CRAL-TRIO_dom_sf"/>
</dbReference>
<gene>
    <name evidence="18" type="ORF">BS47DRAFT_1324484</name>
</gene>
<dbReference type="GO" id="GO:0005789">
    <property type="term" value="C:endoplasmic reticulum membrane"/>
    <property type="evidence" value="ECO:0007669"/>
    <property type="project" value="UniProtKB-SubCell"/>
</dbReference>
<organism evidence="18 19">
    <name type="scientific">Hydnum rufescens UP504</name>
    <dbReference type="NCBI Taxonomy" id="1448309"/>
    <lineage>
        <taxon>Eukaryota</taxon>
        <taxon>Fungi</taxon>
        <taxon>Dikarya</taxon>
        <taxon>Basidiomycota</taxon>
        <taxon>Agaricomycotina</taxon>
        <taxon>Agaricomycetes</taxon>
        <taxon>Cantharellales</taxon>
        <taxon>Hydnaceae</taxon>
        <taxon>Hydnum</taxon>
    </lineage>
</organism>
<keyword evidence="10 16" id="KW-0492">Microsome</keyword>
<dbReference type="GO" id="GO:0005886">
    <property type="term" value="C:plasma membrane"/>
    <property type="evidence" value="ECO:0007669"/>
    <property type="project" value="TreeGrafter"/>
</dbReference>
<dbReference type="AlphaFoldDB" id="A0A9P6BAX5"/>
<proteinExistence type="inferred from homology"/>
<dbReference type="InterPro" id="IPR001251">
    <property type="entry name" value="CRAL-TRIO_dom"/>
</dbReference>
<evidence type="ECO:0000256" key="5">
    <source>
        <dbReference type="ARBA" id="ARBA00022448"/>
    </source>
</evidence>
<evidence type="ECO:0000313" key="19">
    <source>
        <dbReference type="Proteomes" id="UP000886523"/>
    </source>
</evidence>
<evidence type="ECO:0000256" key="3">
    <source>
        <dbReference type="ARBA" id="ARBA00006667"/>
    </source>
</evidence>
<protein>
    <recommendedName>
        <fullName evidence="4 16">Phosphatidylinositol transfer protein SFH5</fullName>
        <shortName evidence="16">PITP SFH5</shortName>
    </recommendedName>
</protein>
<keyword evidence="7" id="KW-0349">Heme</keyword>
<keyword evidence="13 16" id="KW-0472">Membrane</keyword>
<dbReference type="CDD" id="cd00170">
    <property type="entry name" value="SEC14"/>
    <property type="match status" value="1"/>
</dbReference>
<dbReference type="OrthoDB" id="75724at2759"/>
<dbReference type="InterPro" id="IPR042938">
    <property type="entry name" value="Sfh5"/>
</dbReference>
<evidence type="ECO:0000256" key="12">
    <source>
        <dbReference type="ARBA" id="ARBA00023055"/>
    </source>
</evidence>
<dbReference type="GO" id="GO:0017157">
    <property type="term" value="P:regulation of exocytosis"/>
    <property type="evidence" value="ECO:0007669"/>
    <property type="project" value="TreeGrafter"/>
</dbReference>
<comment type="catalytic activity">
    <reaction evidence="14">
        <text>a 1,2-diacyl-sn-glycero-3-phospho-(1D-myo-inositol)(in) = a 1,2-diacyl-sn-glycero-3-phospho-(1D-myo-inositol)(out)</text>
        <dbReference type="Rhea" id="RHEA:38691"/>
        <dbReference type="ChEBI" id="CHEBI:57880"/>
    </reaction>
    <physiologicalReaction direction="left-to-right" evidence="14">
        <dbReference type="Rhea" id="RHEA:38692"/>
    </physiologicalReaction>
</comment>
<evidence type="ECO:0000256" key="9">
    <source>
        <dbReference type="ARBA" id="ARBA00022824"/>
    </source>
</evidence>
<sequence>MSAPTPQVEAEPQNALTQKFTQKEWDAVKELRTALPLIIEEALPNVPDARLKTIDMWGVPIDPGRVDDARVSVILLKFVKASNFNSEEAIKRLTATIKWREEFKASETINEEFPQEVFGGVGFVFGKDKAGRPITYNVYGAKSDLHAVFGDLERFLRWRISLMEKGLRQVDFQTVDSLMQVHDYLGVGLNSRDANSKKAASEASKIFQDHYPELLHLKFFVNVPSLMTWIFWLFKPLVSSATFAKLKVVGSGPTSIGKELLQHVDATELPKQYGGQRDSS</sequence>
<evidence type="ECO:0000256" key="13">
    <source>
        <dbReference type="ARBA" id="ARBA00023136"/>
    </source>
</evidence>
<evidence type="ECO:0000256" key="2">
    <source>
        <dbReference type="ARBA" id="ARBA00004406"/>
    </source>
</evidence>
<accession>A0A9P6BAX5</accession>
<keyword evidence="19" id="KW-1185">Reference proteome</keyword>
<dbReference type="GO" id="GO:0008526">
    <property type="term" value="F:phosphatidylinositol transfer activity"/>
    <property type="evidence" value="ECO:0007669"/>
    <property type="project" value="UniProtKB-UniRule"/>
</dbReference>
<keyword evidence="5 16" id="KW-0813">Transport</keyword>
<keyword evidence="12 16" id="KW-0445">Lipid transport</keyword>
<comment type="cofactor">
    <cofactor evidence="1">
        <name>heme b</name>
        <dbReference type="ChEBI" id="CHEBI:60344"/>
    </cofactor>
</comment>
<keyword evidence="9 16" id="KW-0256">Endoplasmic reticulum</keyword>
<keyword evidence="8" id="KW-0479">Metal-binding</keyword>
<evidence type="ECO:0000256" key="7">
    <source>
        <dbReference type="ARBA" id="ARBA00022617"/>
    </source>
</evidence>